<feature type="transmembrane region" description="Helical" evidence="8">
    <location>
        <begin position="127"/>
        <end position="151"/>
    </location>
</feature>
<feature type="transmembrane region" description="Helical" evidence="8">
    <location>
        <begin position="310"/>
        <end position="332"/>
    </location>
</feature>
<comment type="similarity">
    <text evidence="2">Belongs to the auxin efflux carrier (TC 2.A.69) family.</text>
</comment>
<feature type="transmembrane region" description="Helical" evidence="8">
    <location>
        <begin position="68"/>
        <end position="91"/>
    </location>
</feature>
<organism evidence="9 10">
    <name type="scientific">Paracholeplasma vituli</name>
    <dbReference type="NCBI Taxonomy" id="69473"/>
    <lineage>
        <taxon>Bacteria</taxon>
        <taxon>Bacillati</taxon>
        <taxon>Mycoplasmatota</taxon>
        <taxon>Mollicutes</taxon>
        <taxon>Acholeplasmatales</taxon>
        <taxon>Acholeplasmataceae</taxon>
        <taxon>Paracholeplasma</taxon>
    </lineage>
</organism>
<dbReference type="RefSeq" id="WP_262095986.1">
    <property type="nucleotide sequence ID" value="NZ_JAOEGN010000005.1"/>
</dbReference>
<dbReference type="Proteomes" id="UP001209076">
    <property type="component" value="Unassembled WGS sequence"/>
</dbReference>
<evidence type="ECO:0000313" key="9">
    <source>
        <dbReference type="EMBL" id="MCU0104736.1"/>
    </source>
</evidence>
<keyword evidence="7 8" id="KW-0472">Membrane</keyword>
<dbReference type="InterPro" id="IPR038770">
    <property type="entry name" value="Na+/solute_symporter_sf"/>
</dbReference>
<dbReference type="EMBL" id="JAOEGN010000005">
    <property type="protein sequence ID" value="MCU0104736.1"/>
    <property type="molecule type" value="Genomic_DNA"/>
</dbReference>
<protein>
    <submittedName>
        <fullName evidence="9">AEC family transporter</fullName>
    </submittedName>
</protein>
<dbReference type="Pfam" id="PF03547">
    <property type="entry name" value="Mem_trans"/>
    <property type="match status" value="1"/>
</dbReference>
<dbReference type="PANTHER" id="PTHR36838">
    <property type="entry name" value="AUXIN EFFLUX CARRIER FAMILY PROTEIN"/>
    <property type="match status" value="1"/>
</dbReference>
<feature type="transmembrane region" description="Helical" evidence="8">
    <location>
        <begin position="276"/>
        <end position="298"/>
    </location>
</feature>
<comment type="subcellular location">
    <subcellularLocation>
        <location evidence="1">Cell membrane</location>
        <topology evidence="1">Multi-pass membrane protein</topology>
    </subcellularLocation>
</comment>
<evidence type="ECO:0000256" key="4">
    <source>
        <dbReference type="ARBA" id="ARBA00022475"/>
    </source>
</evidence>
<name>A0ABT2PUV9_9MOLU</name>
<keyword evidence="6 8" id="KW-1133">Transmembrane helix</keyword>
<feature type="transmembrane region" description="Helical" evidence="8">
    <location>
        <begin position="172"/>
        <end position="190"/>
    </location>
</feature>
<keyword evidence="10" id="KW-1185">Reference proteome</keyword>
<evidence type="ECO:0000256" key="5">
    <source>
        <dbReference type="ARBA" id="ARBA00022692"/>
    </source>
</evidence>
<evidence type="ECO:0000256" key="2">
    <source>
        <dbReference type="ARBA" id="ARBA00010145"/>
    </source>
</evidence>
<evidence type="ECO:0000256" key="3">
    <source>
        <dbReference type="ARBA" id="ARBA00022448"/>
    </source>
</evidence>
<comment type="caution">
    <text evidence="9">The sequence shown here is derived from an EMBL/GenBank/DDBJ whole genome shotgun (WGS) entry which is preliminary data.</text>
</comment>
<feature type="transmembrane region" description="Helical" evidence="8">
    <location>
        <begin position="210"/>
        <end position="230"/>
    </location>
</feature>
<evidence type="ECO:0000313" key="10">
    <source>
        <dbReference type="Proteomes" id="UP001209076"/>
    </source>
</evidence>
<dbReference type="Gene3D" id="1.20.1530.20">
    <property type="match status" value="1"/>
</dbReference>
<proteinExistence type="inferred from homology"/>
<evidence type="ECO:0000256" key="7">
    <source>
        <dbReference type="ARBA" id="ARBA00023136"/>
    </source>
</evidence>
<keyword evidence="5 8" id="KW-0812">Transmembrane</keyword>
<evidence type="ECO:0000256" key="1">
    <source>
        <dbReference type="ARBA" id="ARBA00004651"/>
    </source>
</evidence>
<feature type="transmembrane region" description="Helical" evidence="8">
    <location>
        <begin position="37"/>
        <end position="56"/>
    </location>
</feature>
<gene>
    <name evidence="9" type="ORF">N7603_03610</name>
</gene>
<evidence type="ECO:0000256" key="8">
    <source>
        <dbReference type="SAM" id="Phobius"/>
    </source>
</evidence>
<keyword evidence="4" id="KW-1003">Cell membrane</keyword>
<feature type="transmembrane region" description="Helical" evidence="8">
    <location>
        <begin position="6"/>
        <end position="25"/>
    </location>
</feature>
<keyword evidence="3" id="KW-0813">Transport</keyword>
<feature type="transmembrane region" description="Helical" evidence="8">
    <location>
        <begin position="242"/>
        <end position="264"/>
    </location>
</feature>
<sequence length="335" mass="36303">MDTLVFAINAIAPIVLLIVLGYVLMRIRFLDEKFLKIGNRFVFFVALPVLLAKNIYDVSSIKNIEFGIVIIALLGIFILFLIGWIIVLAMVPKDTQKGVVLQCLFRSNFAIIGVPLATSLGGEASAALVSILAAFTIPLFNILAVVSLTMFNKEEGCLSFKKVLLDIIKNPLIIGVLIGTLVLIIREFIPMDGDDLSFSIKNDIPFLYEAIKSVAVIASPLALIILGGQFKFKALSSMIKEVSIGVVGRLILAPVVGFGLIYIADALIPSFEMKSAYFAAIIALFASPVAVSSAVMAAEMKSDESLAAQLVVWTSLFSVFSIFGIIVLLRTFNFL</sequence>
<dbReference type="InterPro" id="IPR004776">
    <property type="entry name" value="Mem_transp_PIN-like"/>
</dbReference>
<accession>A0ABT2PUV9</accession>
<evidence type="ECO:0000256" key="6">
    <source>
        <dbReference type="ARBA" id="ARBA00022989"/>
    </source>
</evidence>
<dbReference type="PANTHER" id="PTHR36838:SF4">
    <property type="entry name" value="AUXIN EFFLUX CARRIER FAMILY PROTEIN"/>
    <property type="match status" value="1"/>
</dbReference>
<reference evidence="10" key="1">
    <citation type="submission" date="2023-07" db="EMBL/GenBank/DDBJ databases">
        <title>Novel Mycoplasma species identified in domestic and wild animals.</title>
        <authorList>
            <person name="Volokhov D.V."/>
            <person name="Furtak V.A."/>
            <person name="Zagorodnyaya T.A."/>
        </authorList>
    </citation>
    <scope>NUCLEOTIDE SEQUENCE [LARGE SCALE GENOMIC DNA]</scope>
    <source>
        <strain evidence="10">92-19</strain>
    </source>
</reference>